<sequence length="135" mass="16102">MLSFKIIPSRAVYRQCQSKSIQRVLLSTSISRSNNAQEIEKVKHLLETKMSEIRDAEAKRQIEDQKPKLSDFSRPIVSTLIIGSIAYLSFHWVWWYLEKEEREKELKTKEEELAKIAPVRDSTEVNKKSWFRFWR</sequence>
<comment type="caution">
    <text evidence="2">The sequence shown here is derived from an EMBL/GenBank/DDBJ whole genome shotgun (WGS) entry which is preliminary data.</text>
</comment>
<dbReference type="InParanoid" id="K0KFV0"/>
<evidence type="ECO:0000313" key="3">
    <source>
        <dbReference type="Proteomes" id="UP000009328"/>
    </source>
</evidence>
<dbReference type="AlphaFoldDB" id="K0KFV0"/>
<evidence type="ECO:0008006" key="4">
    <source>
        <dbReference type="Google" id="ProtNLM"/>
    </source>
</evidence>
<keyword evidence="3" id="KW-1185">Reference proteome</keyword>
<dbReference type="HOGENOM" id="CLU_1887360_0_0_1"/>
<protein>
    <recommendedName>
        <fullName evidence="4">Inner membrane assembly complex subunit 17</fullName>
    </recommendedName>
</protein>
<accession>K0KFV0</accession>
<keyword evidence="1" id="KW-1133">Transmembrane helix</keyword>
<feature type="transmembrane region" description="Helical" evidence="1">
    <location>
        <begin position="76"/>
        <end position="97"/>
    </location>
</feature>
<dbReference type="EMBL" id="CAIF01000029">
    <property type="protein sequence ID" value="CCH41776.1"/>
    <property type="molecule type" value="Genomic_DNA"/>
</dbReference>
<organism evidence="2 3">
    <name type="scientific">Wickerhamomyces ciferrii (strain ATCC 14091 / BCRC 22168 / CBS 111 / JCM 3599 / NBRC 0793 / NRRL Y-1031 F-60-10)</name>
    <name type="common">Yeast</name>
    <name type="synonym">Pichia ciferrii</name>
    <dbReference type="NCBI Taxonomy" id="1206466"/>
    <lineage>
        <taxon>Eukaryota</taxon>
        <taxon>Fungi</taxon>
        <taxon>Dikarya</taxon>
        <taxon>Ascomycota</taxon>
        <taxon>Saccharomycotina</taxon>
        <taxon>Saccharomycetes</taxon>
        <taxon>Phaffomycetales</taxon>
        <taxon>Wickerhamomycetaceae</taxon>
        <taxon>Wickerhamomyces</taxon>
    </lineage>
</organism>
<keyword evidence="1" id="KW-0812">Transmembrane</keyword>
<evidence type="ECO:0000256" key="1">
    <source>
        <dbReference type="SAM" id="Phobius"/>
    </source>
</evidence>
<name>K0KFV0_WICCF</name>
<keyword evidence="1" id="KW-0472">Membrane</keyword>
<reference evidence="2 3" key="1">
    <citation type="journal article" date="2012" name="Eukaryot. Cell">
        <title>Draft genome sequence of Wickerhamomyces ciferrii NRRL Y-1031 F-60-10.</title>
        <authorList>
            <person name="Schneider J."/>
            <person name="Andrea H."/>
            <person name="Blom J."/>
            <person name="Jaenicke S."/>
            <person name="Ruckert C."/>
            <person name="Schorsch C."/>
            <person name="Szczepanowski R."/>
            <person name="Farwick M."/>
            <person name="Goesmann A."/>
            <person name="Puhler A."/>
            <person name="Schaffer S."/>
            <person name="Tauch A."/>
            <person name="Kohler T."/>
            <person name="Brinkrolf K."/>
        </authorList>
    </citation>
    <scope>NUCLEOTIDE SEQUENCE [LARGE SCALE GENOMIC DNA]</scope>
    <source>
        <strain evidence="3">ATCC 14091 / BCRC 22168 / CBS 111 / JCM 3599 / NBRC 0793 / NRRL Y-1031 F-60-10</strain>
    </source>
</reference>
<evidence type="ECO:0000313" key="2">
    <source>
        <dbReference type="EMBL" id="CCH41776.1"/>
    </source>
</evidence>
<dbReference type="Proteomes" id="UP000009328">
    <property type="component" value="Unassembled WGS sequence"/>
</dbReference>
<gene>
    <name evidence="2" type="ORF">BN7_1315</name>
</gene>
<proteinExistence type="predicted"/>